<reference evidence="2 3" key="1">
    <citation type="submission" date="2019-06" db="EMBL/GenBank/DDBJ databases">
        <title>Draft genomes of female and male turbot (Scophthalmus maximus).</title>
        <authorList>
            <person name="Xu H."/>
            <person name="Xu X.-W."/>
            <person name="Shao C."/>
            <person name="Chen S."/>
        </authorList>
    </citation>
    <scope>NUCLEOTIDE SEQUENCE [LARGE SCALE GENOMIC DNA]</scope>
    <source>
        <strain evidence="2">Ysfricsl-2016a</strain>
        <tissue evidence="2">Blood</tissue>
    </source>
</reference>
<dbReference type="EMBL" id="VEVO01000006">
    <property type="protein sequence ID" value="KAF0040538.1"/>
    <property type="molecule type" value="Genomic_DNA"/>
</dbReference>
<feature type="compositionally biased region" description="Polar residues" evidence="1">
    <location>
        <begin position="17"/>
        <end position="26"/>
    </location>
</feature>
<feature type="compositionally biased region" description="Basic and acidic residues" evidence="1">
    <location>
        <begin position="28"/>
        <end position="40"/>
    </location>
</feature>
<comment type="caution">
    <text evidence="2">The sequence shown here is derived from an EMBL/GenBank/DDBJ whole genome shotgun (WGS) entry which is preliminary data.</text>
</comment>
<dbReference type="AlphaFoldDB" id="A0A6A4T861"/>
<gene>
    <name evidence="2" type="ORF">F2P81_006436</name>
</gene>
<protein>
    <submittedName>
        <fullName evidence="2">Uncharacterized protein</fullName>
    </submittedName>
</protein>
<evidence type="ECO:0000313" key="3">
    <source>
        <dbReference type="Proteomes" id="UP000438429"/>
    </source>
</evidence>
<evidence type="ECO:0000313" key="2">
    <source>
        <dbReference type="EMBL" id="KAF0040538.1"/>
    </source>
</evidence>
<proteinExistence type="predicted"/>
<dbReference type="Proteomes" id="UP000438429">
    <property type="component" value="Unassembled WGS sequence"/>
</dbReference>
<feature type="region of interest" description="Disordered" evidence="1">
    <location>
        <begin position="1"/>
        <end position="49"/>
    </location>
</feature>
<organism evidence="2 3">
    <name type="scientific">Scophthalmus maximus</name>
    <name type="common">Turbot</name>
    <name type="synonym">Psetta maxima</name>
    <dbReference type="NCBI Taxonomy" id="52904"/>
    <lineage>
        <taxon>Eukaryota</taxon>
        <taxon>Metazoa</taxon>
        <taxon>Chordata</taxon>
        <taxon>Craniata</taxon>
        <taxon>Vertebrata</taxon>
        <taxon>Euteleostomi</taxon>
        <taxon>Actinopterygii</taxon>
        <taxon>Neopterygii</taxon>
        <taxon>Teleostei</taxon>
        <taxon>Neoteleostei</taxon>
        <taxon>Acanthomorphata</taxon>
        <taxon>Carangaria</taxon>
        <taxon>Pleuronectiformes</taxon>
        <taxon>Pleuronectoidei</taxon>
        <taxon>Scophthalmidae</taxon>
        <taxon>Scophthalmus</taxon>
    </lineage>
</organism>
<accession>A0A6A4T861</accession>
<evidence type="ECO:0000256" key="1">
    <source>
        <dbReference type="SAM" id="MobiDB-lite"/>
    </source>
</evidence>
<name>A0A6A4T861_SCOMX</name>
<sequence length="151" mass="17103">MARQSAAVKMSERVASPSHNHQTIQSLEVERPQEQTETVRRRGVGPLTEKSRDKSLILLTRNYGKALTVKVECGLLTAVQNFTVFPNLQMSVSLRHIEKRSAFVDVGIRSRKTFRKTHSPHTVCDAEVTHLTCVQTHMVVRLEKSIAPFRL</sequence>